<dbReference type="Gene3D" id="3.40.630.30">
    <property type="match status" value="1"/>
</dbReference>
<gene>
    <name evidence="4" type="ORF">GV827_10170</name>
</gene>
<evidence type="ECO:0000313" key="4">
    <source>
        <dbReference type="EMBL" id="NEK22772.1"/>
    </source>
</evidence>
<dbReference type="AlphaFoldDB" id="A0A6P0C9C6"/>
<dbReference type="InterPro" id="IPR016181">
    <property type="entry name" value="Acyl_CoA_acyltransferase"/>
</dbReference>
<dbReference type="InterPro" id="IPR050832">
    <property type="entry name" value="Bact_Acetyltransf"/>
</dbReference>
<dbReference type="InterPro" id="IPR000182">
    <property type="entry name" value="GNAT_dom"/>
</dbReference>
<dbReference type="Pfam" id="PF00583">
    <property type="entry name" value="Acetyltransf_1"/>
    <property type="match status" value="1"/>
</dbReference>
<feature type="domain" description="N-acetyltransferase" evidence="3">
    <location>
        <begin position="5"/>
        <end position="152"/>
    </location>
</feature>
<protein>
    <submittedName>
        <fullName evidence="4">GNAT family N-acetyltransferase</fullName>
    </submittedName>
</protein>
<dbReference type="PROSITE" id="PS51186">
    <property type="entry name" value="GNAT"/>
    <property type="match status" value="1"/>
</dbReference>
<evidence type="ECO:0000256" key="2">
    <source>
        <dbReference type="ARBA" id="ARBA00023315"/>
    </source>
</evidence>
<keyword evidence="5" id="KW-1185">Reference proteome</keyword>
<dbReference type="CDD" id="cd04301">
    <property type="entry name" value="NAT_SF"/>
    <property type="match status" value="1"/>
</dbReference>
<organism evidence="4 5">
    <name type="scientific">Sulfitobacter sediminilitoris</name>
    <dbReference type="NCBI Taxonomy" id="2698830"/>
    <lineage>
        <taxon>Bacteria</taxon>
        <taxon>Pseudomonadati</taxon>
        <taxon>Pseudomonadota</taxon>
        <taxon>Alphaproteobacteria</taxon>
        <taxon>Rhodobacterales</taxon>
        <taxon>Roseobacteraceae</taxon>
        <taxon>Sulfitobacter</taxon>
    </lineage>
</organism>
<dbReference type="PANTHER" id="PTHR43877">
    <property type="entry name" value="AMINOALKYLPHOSPHONATE N-ACETYLTRANSFERASE-RELATED-RELATED"/>
    <property type="match status" value="1"/>
</dbReference>
<evidence type="ECO:0000259" key="3">
    <source>
        <dbReference type="PROSITE" id="PS51186"/>
    </source>
</evidence>
<accession>A0A6P0C9C6</accession>
<dbReference type="GO" id="GO:0016747">
    <property type="term" value="F:acyltransferase activity, transferring groups other than amino-acyl groups"/>
    <property type="evidence" value="ECO:0007669"/>
    <property type="project" value="InterPro"/>
</dbReference>
<evidence type="ECO:0000256" key="1">
    <source>
        <dbReference type="ARBA" id="ARBA00022679"/>
    </source>
</evidence>
<evidence type="ECO:0000313" key="5">
    <source>
        <dbReference type="Proteomes" id="UP000468591"/>
    </source>
</evidence>
<dbReference type="PANTHER" id="PTHR43877:SF2">
    <property type="entry name" value="AMINOALKYLPHOSPHONATE N-ACETYLTRANSFERASE-RELATED"/>
    <property type="match status" value="1"/>
</dbReference>
<proteinExistence type="predicted"/>
<keyword evidence="2" id="KW-0012">Acyltransferase</keyword>
<keyword evidence="1 4" id="KW-0808">Transferase</keyword>
<dbReference type="RefSeq" id="WP_164353699.1">
    <property type="nucleotide sequence ID" value="NZ_JAABNT010000005.1"/>
</dbReference>
<sequence length="156" mass="17253">MALSLRRHQANDAALREILTLIRESFAYMDGRVDPPSSMHRLTLDTLQTHAETGEIWSLGPPPAACGLFTPMSHALYIGKLSVARIARGQGLARRLIEHAALRARSHELPVLELQSRVELTENHAAFQAMGFHEVGRTAHHGYAAPTSITFRRSVV</sequence>
<name>A0A6P0C9C6_9RHOB</name>
<dbReference type="SUPFAM" id="SSF55729">
    <property type="entry name" value="Acyl-CoA N-acyltransferases (Nat)"/>
    <property type="match status" value="1"/>
</dbReference>
<comment type="caution">
    <text evidence="4">The sequence shown here is derived from an EMBL/GenBank/DDBJ whole genome shotgun (WGS) entry which is preliminary data.</text>
</comment>
<reference evidence="4 5" key="1">
    <citation type="submission" date="2020-01" db="EMBL/GenBank/DDBJ databases">
        <title>Sulfitobacter sediminilitoris sp. nov., isolated from a tidal flat.</title>
        <authorList>
            <person name="Park S."/>
            <person name="Yoon J.-H."/>
        </authorList>
    </citation>
    <scope>NUCLEOTIDE SEQUENCE [LARGE SCALE GENOMIC DNA]</scope>
    <source>
        <strain evidence="4 5">JBTF-M27</strain>
    </source>
</reference>
<dbReference type="EMBL" id="JAABNT010000005">
    <property type="protein sequence ID" value="NEK22772.1"/>
    <property type="molecule type" value="Genomic_DNA"/>
</dbReference>
<dbReference type="Proteomes" id="UP000468591">
    <property type="component" value="Unassembled WGS sequence"/>
</dbReference>